<reference evidence="9" key="1">
    <citation type="submission" date="2017-02" db="EMBL/GenBank/DDBJ databases">
        <authorList>
            <person name="Varghese N."/>
            <person name="Submissions S."/>
        </authorList>
    </citation>
    <scope>NUCLEOTIDE SEQUENCE [LARGE SCALE GENOMIC DNA]</scope>
    <source>
        <strain evidence="9">USBA 833</strain>
    </source>
</reference>
<comment type="function">
    <text evidence="6">Involved in correct processing of both the 5' and 3' ends of 23S rRNA precursor. Processes 30S rRNA precursor transcript even in absence of ribonuclease 3 (Rnc); Rnc processes 30S rRNA into smaller rRNA precursors.</text>
</comment>
<name>A0A1T4Y2P9_9CLOT</name>
<comment type="subcellular location">
    <subcellularLocation>
        <location evidence="6">Cytoplasm</location>
    </subcellularLocation>
</comment>
<dbReference type="PIRSF" id="PIRSF005520">
    <property type="entry name" value="UCP005520"/>
    <property type="match status" value="1"/>
</dbReference>
<dbReference type="EC" id="3.1.26.-" evidence="6"/>
<dbReference type="OrthoDB" id="46571at2"/>
<dbReference type="STRING" id="1147123.SAMN05443428_1207"/>
<dbReference type="GO" id="GO:0006364">
    <property type="term" value="P:rRNA processing"/>
    <property type="evidence" value="ECO:0007669"/>
    <property type="project" value="UniProtKB-UniRule"/>
</dbReference>
<dbReference type="Gene3D" id="1.10.1520.10">
    <property type="entry name" value="Ribonuclease III domain"/>
    <property type="match status" value="1"/>
</dbReference>
<organism evidence="8 9">
    <name type="scientific">Caloramator quimbayensis</name>
    <dbReference type="NCBI Taxonomy" id="1147123"/>
    <lineage>
        <taxon>Bacteria</taxon>
        <taxon>Bacillati</taxon>
        <taxon>Bacillota</taxon>
        <taxon>Clostridia</taxon>
        <taxon>Eubacteriales</taxon>
        <taxon>Clostridiaceae</taxon>
        <taxon>Caloramator</taxon>
    </lineage>
</organism>
<evidence type="ECO:0000259" key="7">
    <source>
        <dbReference type="Pfam" id="PF00636"/>
    </source>
</evidence>
<keyword evidence="3 6" id="KW-0540">Nuclease</keyword>
<keyword evidence="6" id="KW-0963">Cytoplasm</keyword>
<dbReference type="Pfam" id="PF00636">
    <property type="entry name" value="Ribonuclease_3"/>
    <property type="match status" value="1"/>
</dbReference>
<accession>A0A1T4Y2P9</accession>
<keyword evidence="2 6" id="KW-0698">rRNA processing</keyword>
<keyword evidence="1 6" id="KW-0690">Ribosome biogenesis</keyword>
<dbReference type="HAMAP" id="MF_01468">
    <property type="entry name" value="RNase_Mini_III"/>
    <property type="match status" value="1"/>
</dbReference>
<evidence type="ECO:0000256" key="5">
    <source>
        <dbReference type="ARBA" id="ARBA00022801"/>
    </source>
</evidence>
<dbReference type="RefSeq" id="WP_078697254.1">
    <property type="nucleotide sequence ID" value="NZ_FUYH01000020.1"/>
</dbReference>
<evidence type="ECO:0000313" key="8">
    <source>
        <dbReference type="EMBL" id="SKA96020.1"/>
    </source>
</evidence>
<evidence type="ECO:0000256" key="3">
    <source>
        <dbReference type="ARBA" id="ARBA00022722"/>
    </source>
</evidence>
<dbReference type="SUPFAM" id="SSF69065">
    <property type="entry name" value="RNase III domain-like"/>
    <property type="match status" value="1"/>
</dbReference>
<comment type="subunit">
    <text evidence="6">Homodimer.</text>
</comment>
<evidence type="ECO:0000256" key="2">
    <source>
        <dbReference type="ARBA" id="ARBA00022552"/>
    </source>
</evidence>
<dbReference type="Proteomes" id="UP000190105">
    <property type="component" value="Unassembled WGS sequence"/>
</dbReference>
<feature type="domain" description="RNase III" evidence="7">
    <location>
        <begin position="24"/>
        <end position="117"/>
    </location>
</feature>
<evidence type="ECO:0000256" key="1">
    <source>
        <dbReference type="ARBA" id="ARBA00022517"/>
    </source>
</evidence>
<dbReference type="AlphaFoldDB" id="A0A1T4Y2P9"/>
<comment type="cofactor">
    <cofactor evidence="6">
        <name>Mg(2+)</name>
        <dbReference type="ChEBI" id="CHEBI:18420"/>
    </cofactor>
</comment>
<comment type="similarity">
    <text evidence="6">Belongs to the MrnC RNase family.</text>
</comment>
<sequence>MFEFLEKISIDEKDVKMMNPLLWAYIGDSIYEIYVRSYIISKGGKTSFDLHRESIKYVKASAQSDILEVIMDKLSEEEQNIIRRGRNTKTYHIPKNAKVIDYKRATAFEALIGYLYLLKRYDRLDEIMSFIFEGVK</sequence>
<dbReference type="InterPro" id="IPR000999">
    <property type="entry name" value="RNase_III_dom"/>
</dbReference>
<evidence type="ECO:0000256" key="4">
    <source>
        <dbReference type="ARBA" id="ARBA00022759"/>
    </source>
</evidence>
<proteinExistence type="inferred from homology"/>
<feature type="active site" evidence="6">
    <location>
        <position position="28"/>
    </location>
</feature>
<dbReference type="InterPro" id="IPR008226">
    <property type="entry name" value="Mini3_fam"/>
</dbReference>
<dbReference type="EMBL" id="FUYH01000020">
    <property type="protein sequence ID" value="SKA96020.1"/>
    <property type="molecule type" value="Genomic_DNA"/>
</dbReference>
<dbReference type="GO" id="GO:0004525">
    <property type="term" value="F:ribonuclease III activity"/>
    <property type="evidence" value="ECO:0007669"/>
    <property type="project" value="InterPro"/>
</dbReference>
<protein>
    <recommendedName>
        <fullName evidence="6">Mini-ribonuclease 3</fullName>
        <shortName evidence="6">Mini-3</shortName>
        <shortName evidence="6">Mini-RNase 3</shortName>
        <ecNumber evidence="6">3.1.26.-</ecNumber>
    </recommendedName>
    <alternativeName>
        <fullName evidence="6">Mini-RNase III</fullName>
        <shortName evidence="6">Mini-III</shortName>
    </alternativeName>
</protein>
<evidence type="ECO:0000313" key="9">
    <source>
        <dbReference type="Proteomes" id="UP000190105"/>
    </source>
</evidence>
<keyword evidence="6" id="KW-0699">rRNA-binding</keyword>
<keyword evidence="4 6" id="KW-0255">Endonuclease</keyword>
<keyword evidence="6" id="KW-0694">RNA-binding</keyword>
<dbReference type="PANTHER" id="PTHR34276:SF1">
    <property type="entry name" value="MINI-RIBONUCLEASE 3"/>
    <property type="match status" value="1"/>
</dbReference>
<dbReference type="InterPro" id="IPR036389">
    <property type="entry name" value="RNase_III_sf"/>
</dbReference>
<keyword evidence="6" id="KW-0460">Magnesium</keyword>
<dbReference type="GO" id="GO:0019843">
    <property type="term" value="F:rRNA binding"/>
    <property type="evidence" value="ECO:0007669"/>
    <property type="project" value="UniProtKB-UniRule"/>
</dbReference>
<keyword evidence="9" id="KW-1185">Reference proteome</keyword>
<keyword evidence="5 6" id="KW-0378">Hydrolase</keyword>
<gene>
    <name evidence="6" type="primary">mrnC</name>
    <name evidence="8" type="ORF">SAMN05443428_1207</name>
</gene>
<evidence type="ECO:0000256" key="6">
    <source>
        <dbReference type="HAMAP-Rule" id="MF_01468"/>
    </source>
</evidence>
<dbReference type="GO" id="GO:0005737">
    <property type="term" value="C:cytoplasm"/>
    <property type="evidence" value="ECO:0007669"/>
    <property type="project" value="UniProtKB-SubCell"/>
</dbReference>
<dbReference type="PANTHER" id="PTHR34276">
    <property type="entry name" value="MINI-RIBONUCLEASE 3"/>
    <property type="match status" value="1"/>
</dbReference>